<gene>
    <name evidence="3" type="ordered locus">Hfelis_01520</name>
</gene>
<dbReference type="HOGENOM" id="CLU_2081566_0_0_7"/>
<dbReference type="KEGG" id="hfe:HFELIS_01520"/>
<keyword evidence="2" id="KW-0472">Membrane</keyword>
<keyword evidence="4" id="KW-1185">Reference proteome</keyword>
<sequence>MQNRCDVKQVLLVVCLSVFSISSLWAEEITNKGRVWGGAIGGGIGGVLGCWVGSYVWSPLVGGSLGALAGVIIGREVGERVQDFFSPPKPQRPEPKPVSGPKPAWGWDFSGFDRPIP</sequence>
<evidence type="ECO:0000313" key="3">
    <source>
        <dbReference type="EMBL" id="CBY82236.1"/>
    </source>
</evidence>
<evidence type="ECO:0000256" key="2">
    <source>
        <dbReference type="SAM" id="Phobius"/>
    </source>
</evidence>
<keyword evidence="2" id="KW-1133">Transmembrane helix</keyword>
<dbReference type="EMBL" id="FQ670179">
    <property type="protein sequence ID" value="CBY82236.1"/>
    <property type="molecule type" value="Genomic_DNA"/>
</dbReference>
<proteinExistence type="predicted"/>
<dbReference type="AlphaFoldDB" id="E7ACQ6"/>
<evidence type="ECO:0000256" key="1">
    <source>
        <dbReference type="SAM" id="MobiDB-lite"/>
    </source>
</evidence>
<evidence type="ECO:0000313" key="4">
    <source>
        <dbReference type="Proteomes" id="UP000007934"/>
    </source>
</evidence>
<dbReference type="Proteomes" id="UP000007934">
    <property type="component" value="Chromosome"/>
</dbReference>
<feature type="transmembrane region" description="Helical" evidence="2">
    <location>
        <begin position="36"/>
        <end position="57"/>
    </location>
</feature>
<protein>
    <recommendedName>
        <fullName evidence="5">Glycine zipper domain-containing protein</fullName>
    </recommendedName>
</protein>
<accession>E7ACQ6</accession>
<organism evidence="3 4">
    <name type="scientific">Helicobacter felis (strain ATCC 49179 / CCUG 28539 / NCTC 12436 / CS1)</name>
    <dbReference type="NCBI Taxonomy" id="936155"/>
    <lineage>
        <taxon>Bacteria</taxon>
        <taxon>Pseudomonadati</taxon>
        <taxon>Campylobacterota</taxon>
        <taxon>Epsilonproteobacteria</taxon>
        <taxon>Campylobacterales</taxon>
        <taxon>Helicobacteraceae</taxon>
        <taxon>Helicobacter</taxon>
    </lineage>
</organism>
<name>E7ACQ6_HELFC</name>
<feature type="region of interest" description="Disordered" evidence="1">
    <location>
        <begin position="84"/>
        <end position="117"/>
    </location>
</feature>
<reference evidence="3 4" key="1">
    <citation type="journal article" date="2011" name="Genome Biol. Evol.">
        <title>Comparative whole genome sequence analysis of the carcinogenic bacterial model pathogen Helicobacter felis.</title>
        <authorList>
            <person name="Arnold I.C."/>
            <person name="Zigova Z."/>
            <person name="Holden M."/>
            <person name="Lawley T.D."/>
            <person name="Rad R."/>
            <person name="Dougan G."/>
            <person name="Falkow S."/>
            <person name="Bentley S.D."/>
            <person name="Muller A."/>
        </authorList>
    </citation>
    <scope>NUCLEOTIDE SEQUENCE [LARGE SCALE GENOMIC DNA]</scope>
    <source>
        <strain evidence="4">ATCC 49179 / CCUG 28539 / NCTC 12436 / CS1</strain>
    </source>
</reference>
<evidence type="ECO:0008006" key="5">
    <source>
        <dbReference type="Google" id="ProtNLM"/>
    </source>
</evidence>
<keyword evidence="2" id="KW-0812">Transmembrane</keyword>